<protein>
    <submittedName>
        <fullName evidence="7">Transcriptional regulator WAR1</fullName>
    </submittedName>
</protein>
<evidence type="ECO:0000256" key="6">
    <source>
        <dbReference type="SAM" id="MobiDB-lite"/>
    </source>
</evidence>
<keyword evidence="5" id="KW-0539">Nucleus</keyword>
<dbReference type="PANTHER" id="PTHR31845">
    <property type="entry name" value="FINGER DOMAIN PROTEIN, PUTATIVE-RELATED"/>
    <property type="match status" value="1"/>
</dbReference>
<evidence type="ECO:0000256" key="4">
    <source>
        <dbReference type="ARBA" id="ARBA00023163"/>
    </source>
</evidence>
<proteinExistence type="predicted"/>
<comment type="caution">
    <text evidence="7">The sequence shown here is derived from an EMBL/GenBank/DDBJ whole genome shotgun (WGS) entry which is preliminary data.</text>
</comment>
<accession>A0AAN7HJ24</accession>
<gene>
    <name evidence="7" type="ORF">C7999DRAFT_44372</name>
</gene>
<dbReference type="GO" id="GO:0000976">
    <property type="term" value="F:transcription cis-regulatory region binding"/>
    <property type="evidence" value="ECO:0007669"/>
    <property type="project" value="TreeGrafter"/>
</dbReference>
<evidence type="ECO:0000256" key="1">
    <source>
        <dbReference type="ARBA" id="ARBA00004123"/>
    </source>
</evidence>
<dbReference type="EMBL" id="MU857772">
    <property type="protein sequence ID" value="KAK4243903.1"/>
    <property type="molecule type" value="Genomic_DNA"/>
</dbReference>
<dbReference type="InterPro" id="IPR051089">
    <property type="entry name" value="prtT"/>
</dbReference>
<reference evidence="7" key="1">
    <citation type="journal article" date="2023" name="Mol. Phylogenet. Evol.">
        <title>Genome-scale phylogeny and comparative genomics of the fungal order Sordariales.</title>
        <authorList>
            <person name="Hensen N."/>
            <person name="Bonometti L."/>
            <person name="Westerberg I."/>
            <person name="Brannstrom I.O."/>
            <person name="Guillou S."/>
            <person name="Cros-Aarteil S."/>
            <person name="Calhoun S."/>
            <person name="Haridas S."/>
            <person name="Kuo A."/>
            <person name="Mondo S."/>
            <person name="Pangilinan J."/>
            <person name="Riley R."/>
            <person name="LaButti K."/>
            <person name="Andreopoulos B."/>
            <person name="Lipzen A."/>
            <person name="Chen C."/>
            <person name="Yan M."/>
            <person name="Daum C."/>
            <person name="Ng V."/>
            <person name="Clum A."/>
            <person name="Steindorff A."/>
            <person name="Ohm R.A."/>
            <person name="Martin F."/>
            <person name="Silar P."/>
            <person name="Natvig D.O."/>
            <person name="Lalanne C."/>
            <person name="Gautier V."/>
            <person name="Ament-Velasquez S.L."/>
            <person name="Kruys A."/>
            <person name="Hutchinson M.I."/>
            <person name="Powell A.J."/>
            <person name="Barry K."/>
            <person name="Miller A.N."/>
            <person name="Grigoriev I.V."/>
            <person name="Debuchy R."/>
            <person name="Gladieux P."/>
            <person name="Hiltunen Thoren M."/>
            <person name="Johannesson H."/>
        </authorList>
    </citation>
    <scope>NUCLEOTIDE SEQUENCE</scope>
    <source>
        <strain evidence="7">CBS 359.72</strain>
    </source>
</reference>
<name>A0AAN7HJ24_9PEZI</name>
<dbReference type="GO" id="GO:0000981">
    <property type="term" value="F:DNA-binding transcription factor activity, RNA polymerase II-specific"/>
    <property type="evidence" value="ECO:0007669"/>
    <property type="project" value="TreeGrafter"/>
</dbReference>
<dbReference type="GO" id="GO:0005634">
    <property type="term" value="C:nucleus"/>
    <property type="evidence" value="ECO:0007669"/>
    <property type="project" value="UniProtKB-SubCell"/>
</dbReference>
<organism evidence="7 8">
    <name type="scientific">Corynascus novoguineensis</name>
    <dbReference type="NCBI Taxonomy" id="1126955"/>
    <lineage>
        <taxon>Eukaryota</taxon>
        <taxon>Fungi</taxon>
        <taxon>Dikarya</taxon>
        <taxon>Ascomycota</taxon>
        <taxon>Pezizomycotina</taxon>
        <taxon>Sordariomycetes</taxon>
        <taxon>Sordariomycetidae</taxon>
        <taxon>Sordariales</taxon>
        <taxon>Chaetomiaceae</taxon>
        <taxon>Corynascus</taxon>
    </lineage>
</organism>
<dbReference type="AlphaFoldDB" id="A0AAN7HJ24"/>
<feature type="compositionally biased region" description="Polar residues" evidence="6">
    <location>
        <begin position="96"/>
        <end position="129"/>
    </location>
</feature>
<keyword evidence="3" id="KW-0238">DNA-binding</keyword>
<feature type="region of interest" description="Disordered" evidence="6">
    <location>
        <begin position="87"/>
        <end position="129"/>
    </location>
</feature>
<evidence type="ECO:0000256" key="2">
    <source>
        <dbReference type="ARBA" id="ARBA00023015"/>
    </source>
</evidence>
<sequence>MASLPFSVSTTQVCRLLHPLRMEVWVFGSLGLCVPASSDLLRSQTIKWGTACAQCAAAKAKCSGRPTDPDTTRDRCERLLKQCTDQVHKPRKTRQSRTTETGSTSFEFDSLVSTPENPSSPMTGASAQGVQNPPHFTRAPLTFSQQNVEGGFAATAAVYHSDPHILSPGSPDQANADIVLEGRDDLDQKLLSTYQTELMPQHSFVIVPEHMSAAVLKAHFPFLMMTIRVIASFESLSTMHARMRTVSLRLTDRMFRQYEQSLDLLMGIVVILGWHHYRCSKHSQLNSLLCLAEATAEEKRLLLGVCYLRSSAAMHLQQFTSMPFTPFMRQSLVELQEGKKHSLDEALAQCVKIQYLAERIAVLKSPQLRNTASRDKKAVLDMGEQKKETQELEAALSGCRD</sequence>
<reference evidence="7" key="2">
    <citation type="submission" date="2023-05" db="EMBL/GenBank/DDBJ databases">
        <authorList>
            <consortium name="Lawrence Berkeley National Laboratory"/>
            <person name="Steindorff A."/>
            <person name="Hensen N."/>
            <person name="Bonometti L."/>
            <person name="Westerberg I."/>
            <person name="Brannstrom I.O."/>
            <person name="Guillou S."/>
            <person name="Cros-Aarteil S."/>
            <person name="Calhoun S."/>
            <person name="Haridas S."/>
            <person name="Kuo A."/>
            <person name="Mondo S."/>
            <person name="Pangilinan J."/>
            <person name="Riley R."/>
            <person name="Labutti K."/>
            <person name="Andreopoulos B."/>
            <person name="Lipzen A."/>
            <person name="Chen C."/>
            <person name="Yanf M."/>
            <person name="Daum C."/>
            <person name="Ng V."/>
            <person name="Clum A."/>
            <person name="Ohm R."/>
            <person name="Martin F."/>
            <person name="Silar P."/>
            <person name="Natvig D."/>
            <person name="Lalanne C."/>
            <person name="Gautier V."/>
            <person name="Ament-Velasquez S.L."/>
            <person name="Kruys A."/>
            <person name="Hutchinson M.I."/>
            <person name="Powell A.J."/>
            <person name="Barry K."/>
            <person name="Miller A.N."/>
            <person name="Grigoriev I.V."/>
            <person name="Debuchy R."/>
            <person name="Gladieux P."/>
            <person name="Thoren M.H."/>
            <person name="Johannesson H."/>
        </authorList>
    </citation>
    <scope>NUCLEOTIDE SEQUENCE</scope>
    <source>
        <strain evidence="7">CBS 359.72</strain>
    </source>
</reference>
<feature type="region of interest" description="Disordered" evidence="6">
    <location>
        <begin position="374"/>
        <end position="401"/>
    </location>
</feature>
<keyword evidence="2" id="KW-0805">Transcription regulation</keyword>
<dbReference type="Proteomes" id="UP001303647">
    <property type="component" value="Unassembled WGS sequence"/>
</dbReference>
<dbReference type="PANTHER" id="PTHR31845:SF10">
    <property type="entry name" value="ZN(II)2CYS6 TRANSCRIPTION FACTOR (EUROFUNG)"/>
    <property type="match status" value="1"/>
</dbReference>
<feature type="compositionally biased region" description="Basic and acidic residues" evidence="6">
    <location>
        <begin position="374"/>
        <end position="390"/>
    </location>
</feature>
<evidence type="ECO:0000313" key="8">
    <source>
        <dbReference type="Proteomes" id="UP001303647"/>
    </source>
</evidence>
<evidence type="ECO:0000256" key="5">
    <source>
        <dbReference type="ARBA" id="ARBA00023242"/>
    </source>
</evidence>
<keyword evidence="8" id="KW-1185">Reference proteome</keyword>
<evidence type="ECO:0000313" key="7">
    <source>
        <dbReference type="EMBL" id="KAK4243903.1"/>
    </source>
</evidence>
<keyword evidence="4" id="KW-0804">Transcription</keyword>
<comment type="subcellular location">
    <subcellularLocation>
        <location evidence="1">Nucleus</location>
    </subcellularLocation>
</comment>
<evidence type="ECO:0000256" key="3">
    <source>
        <dbReference type="ARBA" id="ARBA00023125"/>
    </source>
</evidence>